<sequence length="154" mass="18474">PLDYLGPSSWYHKRVFSIHESSLWTNHNILFIHDHEGKAISYLSKEYEQNEFELHDYYLDPYIDPYMDSDLQSLYSRFYQICIDALPHFLPGISKNIEALINKSLWSKRTLLLLPTRWIQVQTIIKNDHVVKIFWVIYWLRRKLTGINDLVFLG</sequence>
<feature type="non-terminal residue" evidence="1">
    <location>
        <position position="1"/>
    </location>
</feature>
<dbReference type="AlphaFoldDB" id="A0A2P5DLT5"/>
<dbReference type="EMBL" id="JXTB01000029">
    <property type="protein sequence ID" value="PON74234.1"/>
    <property type="molecule type" value="Genomic_DNA"/>
</dbReference>
<protein>
    <submittedName>
        <fullName evidence="1">Uncharacterized protein</fullName>
    </submittedName>
</protein>
<accession>A0A2P5DLT5</accession>
<dbReference type="Proteomes" id="UP000237105">
    <property type="component" value="Unassembled WGS sequence"/>
</dbReference>
<gene>
    <name evidence="1" type="ORF">PanWU01x14_050660</name>
</gene>
<name>A0A2P5DLT5_PARAD</name>
<evidence type="ECO:0000313" key="1">
    <source>
        <dbReference type="EMBL" id="PON74234.1"/>
    </source>
</evidence>
<reference evidence="2" key="1">
    <citation type="submission" date="2016-06" db="EMBL/GenBank/DDBJ databases">
        <title>Parallel loss of symbiosis genes in relatives of nitrogen-fixing non-legume Parasponia.</title>
        <authorList>
            <person name="Van Velzen R."/>
            <person name="Holmer R."/>
            <person name="Bu F."/>
            <person name="Rutten L."/>
            <person name="Van Zeijl A."/>
            <person name="Liu W."/>
            <person name="Santuari L."/>
            <person name="Cao Q."/>
            <person name="Sharma T."/>
            <person name="Shen D."/>
            <person name="Roswanjaya Y."/>
            <person name="Wardhani T."/>
            <person name="Kalhor M.S."/>
            <person name="Jansen J."/>
            <person name="Van den Hoogen J."/>
            <person name="Gungor B."/>
            <person name="Hartog M."/>
            <person name="Hontelez J."/>
            <person name="Verver J."/>
            <person name="Yang W.-C."/>
            <person name="Schijlen E."/>
            <person name="Repin R."/>
            <person name="Schilthuizen M."/>
            <person name="Schranz E."/>
            <person name="Heidstra R."/>
            <person name="Miyata K."/>
            <person name="Fedorova E."/>
            <person name="Kohlen W."/>
            <person name="Bisseling T."/>
            <person name="Smit S."/>
            <person name="Geurts R."/>
        </authorList>
    </citation>
    <scope>NUCLEOTIDE SEQUENCE [LARGE SCALE GENOMIC DNA]</scope>
    <source>
        <strain evidence="2">cv. WU1-14</strain>
    </source>
</reference>
<keyword evidence="2" id="KW-1185">Reference proteome</keyword>
<comment type="caution">
    <text evidence="1">The sequence shown here is derived from an EMBL/GenBank/DDBJ whole genome shotgun (WGS) entry which is preliminary data.</text>
</comment>
<proteinExistence type="predicted"/>
<organism evidence="1 2">
    <name type="scientific">Parasponia andersonii</name>
    <name type="common">Sponia andersonii</name>
    <dbReference type="NCBI Taxonomy" id="3476"/>
    <lineage>
        <taxon>Eukaryota</taxon>
        <taxon>Viridiplantae</taxon>
        <taxon>Streptophyta</taxon>
        <taxon>Embryophyta</taxon>
        <taxon>Tracheophyta</taxon>
        <taxon>Spermatophyta</taxon>
        <taxon>Magnoliopsida</taxon>
        <taxon>eudicotyledons</taxon>
        <taxon>Gunneridae</taxon>
        <taxon>Pentapetalae</taxon>
        <taxon>rosids</taxon>
        <taxon>fabids</taxon>
        <taxon>Rosales</taxon>
        <taxon>Cannabaceae</taxon>
        <taxon>Parasponia</taxon>
    </lineage>
</organism>
<evidence type="ECO:0000313" key="2">
    <source>
        <dbReference type="Proteomes" id="UP000237105"/>
    </source>
</evidence>